<dbReference type="SUPFAM" id="SSF46785">
    <property type="entry name" value="Winged helix' DNA-binding domain"/>
    <property type="match status" value="1"/>
</dbReference>
<dbReference type="InterPro" id="IPR036390">
    <property type="entry name" value="WH_DNA-bd_sf"/>
</dbReference>
<evidence type="ECO:0000256" key="4">
    <source>
        <dbReference type="ARBA" id="ARBA00022989"/>
    </source>
</evidence>
<dbReference type="Pfam" id="PF02082">
    <property type="entry name" value="Rrf2"/>
    <property type="match status" value="1"/>
</dbReference>
<feature type="transmembrane region" description="Helical" evidence="7">
    <location>
        <begin position="196"/>
        <end position="223"/>
    </location>
</feature>
<evidence type="ECO:0000313" key="8">
    <source>
        <dbReference type="EMBL" id="MBD1399224.1"/>
    </source>
</evidence>
<dbReference type="Gene3D" id="1.10.10.10">
    <property type="entry name" value="Winged helix-like DNA-binding domain superfamily/Winged helix DNA-binding domain"/>
    <property type="match status" value="1"/>
</dbReference>
<feature type="region of interest" description="Disordered" evidence="6">
    <location>
        <begin position="444"/>
        <end position="463"/>
    </location>
</feature>
<name>A0A8J6UNB8_9BACT</name>
<keyword evidence="3 7" id="KW-0812">Transmembrane</keyword>
<keyword evidence="2" id="KW-1003">Cell membrane</keyword>
<evidence type="ECO:0000256" key="1">
    <source>
        <dbReference type="ARBA" id="ARBA00004651"/>
    </source>
</evidence>
<evidence type="ECO:0000256" key="2">
    <source>
        <dbReference type="ARBA" id="ARBA00022475"/>
    </source>
</evidence>
<organism evidence="8 9">
    <name type="scientific">Pelovirga terrestris</name>
    <dbReference type="NCBI Taxonomy" id="2771352"/>
    <lineage>
        <taxon>Bacteria</taxon>
        <taxon>Pseudomonadati</taxon>
        <taxon>Thermodesulfobacteriota</taxon>
        <taxon>Desulfuromonadia</taxon>
        <taxon>Geobacterales</taxon>
        <taxon>Geobacteraceae</taxon>
        <taxon>Pelovirga</taxon>
    </lineage>
</organism>
<dbReference type="RefSeq" id="WP_191153497.1">
    <property type="nucleotide sequence ID" value="NZ_JACWUN010000001.1"/>
</dbReference>
<dbReference type="GO" id="GO:0005886">
    <property type="term" value="C:plasma membrane"/>
    <property type="evidence" value="ECO:0007669"/>
    <property type="project" value="UniProtKB-SubCell"/>
</dbReference>
<dbReference type="InterPro" id="IPR000944">
    <property type="entry name" value="Tscrpt_reg_Rrf2"/>
</dbReference>
<feature type="transmembrane region" description="Helical" evidence="7">
    <location>
        <begin position="161"/>
        <end position="184"/>
    </location>
</feature>
<sequence length="463" mass="52064">MTETAPQQYGLKKKLKRLIWEQNLQEMSWIRRALLRQLQMVVLVIRDFYSNRSLLRAAALTYYTILSLVPLLALTFALLKAFGVQNQLQPLILDKLNVGDGQTAEVIVGYINNTQVAQMGAIGLVFLLIAVISLLTNIEAAFNDIWGVHALRPLLRRFSDYLSVILVGPVLLISAISMTSSLISHSLTQRLLEMQMIGSLIVFVLKTTPFLFMWLAFTLLYVFMSNIKVQWRAALIGGVVGGTLWQFAQLGYVHFQVGVARYNAIYGTMAALPIFMVWVYLSWVIVLFGLGVCYAKQNLRTGARDLRQEEVNRRSFEQVALALLVTLADRFHRGDPAINHDQLAKLLYVPPRLCRAILTQLEQLGLVTEISGHTGWPSFQLGRDAANLSVAEIYGMLRNAGEEVMYLHPHPQTTVALETCRSLVDLVDNEFGSVTLKDLVMRSREKNSDPVDRRDDEALTQPG</sequence>
<dbReference type="InterPro" id="IPR017039">
    <property type="entry name" value="Virul_fac_BrkB"/>
</dbReference>
<feature type="transmembrane region" description="Helical" evidence="7">
    <location>
        <begin position="235"/>
        <end position="255"/>
    </location>
</feature>
<comment type="subcellular location">
    <subcellularLocation>
        <location evidence="1">Cell membrane</location>
        <topology evidence="1">Multi-pass membrane protein</topology>
    </subcellularLocation>
</comment>
<dbReference type="Pfam" id="PF03631">
    <property type="entry name" value="Virul_fac_BrkB"/>
    <property type="match status" value="1"/>
</dbReference>
<protein>
    <submittedName>
        <fullName evidence="8">YihY family inner membrane protein</fullName>
    </submittedName>
</protein>
<evidence type="ECO:0000256" key="5">
    <source>
        <dbReference type="ARBA" id="ARBA00023136"/>
    </source>
</evidence>
<feature type="transmembrane region" description="Helical" evidence="7">
    <location>
        <begin position="275"/>
        <end position="295"/>
    </location>
</feature>
<dbReference type="PANTHER" id="PTHR30213">
    <property type="entry name" value="INNER MEMBRANE PROTEIN YHJD"/>
    <property type="match status" value="1"/>
</dbReference>
<feature type="compositionally biased region" description="Basic and acidic residues" evidence="6">
    <location>
        <begin position="444"/>
        <end position="457"/>
    </location>
</feature>
<gene>
    <name evidence="8" type="ORF">ICT70_00895</name>
</gene>
<evidence type="ECO:0000256" key="3">
    <source>
        <dbReference type="ARBA" id="ARBA00022692"/>
    </source>
</evidence>
<keyword evidence="4 7" id="KW-1133">Transmembrane helix</keyword>
<dbReference type="InterPro" id="IPR036388">
    <property type="entry name" value="WH-like_DNA-bd_sf"/>
</dbReference>
<evidence type="ECO:0000256" key="7">
    <source>
        <dbReference type="SAM" id="Phobius"/>
    </source>
</evidence>
<reference evidence="8" key="1">
    <citation type="submission" date="2020-09" db="EMBL/GenBank/DDBJ databases">
        <title>Pelobacter alkaliphilus sp. nov., a novel anaerobic arsenate-reducing bacterium from terrestrial mud volcano.</title>
        <authorList>
            <person name="Khomyakova M.A."/>
            <person name="Merkel A.Y."/>
            <person name="Slobodkin A.I."/>
        </authorList>
    </citation>
    <scope>NUCLEOTIDE SEQUENCE</scope>
    <source>
        <strain evidence="8">M08fum</strain>
    </source>
</reference>
<dbReference type="EMBL" id="JACWUN010000001">
    <property type="protein sequence ID" value="MBD1399224.1"/>
    <property type="molecule type" value="Genomic_DNA"/>
</dbReference>
<dbReference type="AlphaFoldDB" id="A0A8J6UNB8"/>
<evidence type="ECO:0000313" key="9">
    <source>
        <dbReference type="Proteomes" id="UP000632828"/>
    </source>
</evidence>
<keyword evidence="9" id="KW-1185">Reference proteome</keyword>
<dbReference type="NCBIfam" id="TIGR00765">
    <property type="entry name" value="yihY_not_rbn"/>
    <property type="match status" value="1"/>
</dbReference>
<feature type="transmembrane region" description="Helical" evidence="7">
    <location>
        <begin position="119"/>
        <end position="140"/>
    </location>
</feature>
<dbReference type="Proteomes" id="UP000632828">
    <property type="component" value="Unassembled WGS sequence"/>
</dbReference>
<comment type="caution">
    <text evidence="8">The sequence shown here is derived from an EMBL/GenBank/DDBJ whole genome shotgun (WGS) entry which is preliminary data.</text>
</comment>
<proteinExistence type="predicted"/>
<evidence type="ECO:0000256" key="6">
    <source>
        <dbReference type="SAM" id="MobiDB-lite"/>
    </source>
</evidence>
<keyword evidence="5 7" id="KW-0472">Membrane</keyword>
<feature type="transmembrane region" description="Helical" evidence="7">
    <location>
        <begin position="60"/>
        <end position="79"/>
    </location>
</feature>
<dbReference type="PANTHER" id="PTHR30213:SF0">
    <property type="entry name" value="UPF0761 MEMBRANE PROTEIN YIHY"/>
    <property type="match status" value="1"/>
</dbReference>
<accession>A0A8J6UNB8</accession>